<keyword evidence="6 8" id="KW-1133">Transmembrane helix</keyword>
<accession>A0AAN6KZD4</accession>
<evidence type="ECO:0000256" key="8">
    <source>
        <dbReference type="SAM" id="Phobius"/>
    </source>
</evidence>
<evidence type="ECO:0000256" key="6">
    <source>
        <dbReference type="ARBA" id="ARBA00022989"/>
    </source>
</evidence>
<keyword evidence="7 8" id="KW-0472">Membrane</keyword>
<keyword evidence="4 8" id="KW-0812">Transmembrane</keyword>
<keyword evidence="11" id="KW-1185">Reference proteome</keyword>
<feature type="transmembrane region" description="Helical" evidence="8">
    <location>
        <begin position="56"/>
        <end position="77"/>
    </location>
</feature>
<dbReference type="Proteomes" id="UP001168146">
    <property type="component" value="Unassembled WGS sequence"/>
</dbReference>
<evidence type="ECO:0000313" key="10">
    <source>
        <dbReference type="EMBL" id="KAK1009619.1"/>
    </source>
</evidence>
<feature type="transmembrane region" description="Helical" evidence="8">
    <location>
        <begin position="201"/>
        <end position="221"/>
    </location>
</feature>
<gene>
    <name evidence="10" type="primary">GPI11_1</name>
    <name evidence="9" type="ORF">LTR82_000135</name>
    <name evidence="10" type="ORF">LTR91_002759</name>
</gene>
<sequence length="252" mass="27439">MTTPTKPDTAHKPGRPIDLLQTQPSLFFANLQPILLLGTLLLSFRSLVADPVDTLLVLAPTIAIVQTLYCVICLPSTGDTVAPVTKPGQKKKTPRTQRQDIWAKVIVRYSHIQGQVRDRSSKLSKCQPVFLSLTLTALLSTPLLYTLLILFGAPLTTHHPHTLFLALHLALLTTPHLFYVHGLDATAWLRIASLQVPVDEVYGMSLGACVGAWLGAIPIPLDWDREWQKWPVTVVVGMYGGAVVGKFVGGGG</sequence>
<comment type="pathway">
    <text evidence="2">Glycolipid biosynthesis; glycosylphosphatidylinositol-anchor biosynthesis.</text>
</comment>
<evidence type="ECO:0000313" key="11">
    <source>
        <dbReference type="Proteomes" id="UP001175353"/>
    </source>
</evidence>
<evidence type="ECO:0000256" key="4">
    <source>
        <dbReference type="ARBA" id="ARBA00022692"/>
    </source>
</evidence>
<dbReference type="EMBL" id="JASUXU010000001">
    <property type="protein sequence ID" value="KAK0328207.1"/>
    <property type="molecule type" value="Genomic_DNA"/>
</dbReference>
<comment type="subcellular location">
    <subcellularLocation>
        <location evidence="1">Endoplasmic reticulum membrane</location>
        <topology evidence="1">Multi-pass membrane protein</topology>
    </subcellularLocation>
</comment>
<evidence type="ECO:0000313" key="9">
    <source>
        <dbReference type="EMBL" id="KAK0328207.1"/>
    </source>
</evidence>
<feature type="transmembrane region" description="Helical" evidence="8">
    <location>
        <begin position="163"/>
        <end position="181"/>
    </location>
</feature>
<dbReference type="Pfam" id="PF06699">
    <property type="entry name" value="PIG-F"/>
    <property type="match status" value="1"/>
</dbReference>
<dbReference type="GO" id="GO:0006506">
    <property type="term" value="P:GPI anchor biosynthetic process"/>
    <property type="evidence" value="ECO:0007669"/>
    <property type="project" value="UniProtKB-KW"/>
</dbReference>
<evidence type="ECO:0000256" key="3">
    <source>
        <dbReference type="ARBA" id="ARBA00022502"/>
    </source>
</evidence>
<comment type="caution">
    <text evidence="10">The sequence shown here is derived from an EMBL/GenBank/DDBJ whole genome shotgun (WGS) entry which is preliminary data.</text>
</comment>
<protein>
    <submittedName>
        <fullName evidence="10">Glycosylphosphatidylinositol (GPI) anchor assembly protein</fullName>
    </submittedName>
</protein>
<feature type="transmembrane region" description="Helical" evidence="8">
    <location>
        <begin position="26"/>
        <end position="44"/>
    </location>
</feature>
<dbReference type="AlphaFoldDB" id="A0AAN6KZD4"/>
<dbReference type="EMBL" id="JAUJLE010000013">
    <property type="protein sequence ID" value="KAK1009619.1"/>
    <property type="molecule type" value="Genomic_DNA"/>
</dbReference>
<reference evidence="9" key="1">
    <citation type="submission" date="2021-12" db="EMBL/GenBank/DDBJ databases">
        <title>Black yeast isolated from Biological Soil Crust.</title>
        <authorList>
            <person name="Kurbessoian T."/>
        </authorList>
    </citation>
    <scope>NUCLEOTIDE SEQUENCE</scope>
    <source>
        <strain evidence="9">CCFEE 5208</strain>
    </source>
</reference>
<evidence type="ECO:0000256" key="1">
    <source>
        <dbReference type="ARBA" id="ARBA00004477"/>
    </source>
</evidence>
<proteinExistence type="predicted"/>
<name>A0AAN6KZD4_9PEZI</name>
<dbReference type="InterPro" id="IPR009580">
    <property type="entry name" value="GPI_biosynthesis_protein_Pig-F"/>
</dbReference>
<keyword evidence="5" id="KW-0256">Endoplasmic reticulum</keyword>
<dbReference type="Proteomes" id="UP001175353">
    <property type="component" value="Unassembled WGS sequence"/>
</dbReference>
<organism evidence="10 11">
    <name type="scientific">Friedmanniomyces endolithicus</name>
    <dbReference type="NCBI Taxonomy" id="329885"/>
    <lineage>
        <taxon>Eukaryota</taxon>
        <taxon>Fungi</taxon>
        <taxon>Dikarya</taxon>
        <taxon>Ascomycota</taxon>
        <taxon>Pezizomycotina</taxon>
        <taxon>Dothideomycetes</taxon>
        <taxon>Dothideomycetidae</taxon>
        <taxon>Mycosphaerellales</taxon>
        <taxon>Teratosphaeriaceae</taxon>
        <taxon>Friedmanniomyces</taxon>
    </lineage>
</organism>
<keyword evidence="3" id="KW-0337">GPI-anchor biosynthesis</keyword>
<evidence type="ECO:0000256" key="5">
    <source>
        <dbReference type="ARBA" id="ARBA00022824"/>
    </source>
</evidence>
<reference evidence="10" key="2">
    <citation type="submission" date="2023-06" db="EMBL/GenBank/DDBJ databases">
        <title>Black Yeasts Isolated from many extreme environments.</title>
        <authorList>
            <person name="Coleine C."/>
            <person name="Stajich J.E."/>
            <person name="Selbmann L."/>
        </authorList>
    </citation>
    <scope>NUCLEOTIDE SEQUENCE</scope>
    <source>
        <strain evidence="10">CCFEE 5200</strain>
    </source>
</reference>
<evidence type="ECO:0000256" key="7">
    <source>
        <dbReference type="ARBA" id="ARBA00023136"/>
    </source>
</evidence>
<evidence type="ECO:0000256" key="2">
    <source>
        <dbReference type="ARBA" id="ARBA00004687"/>
    </source>
</evidence>
<dbReference type="GO" id="GO:0005789">
    <property type="term" value="C:endoplasmic reticulum membrane"/>
    <property type="evidence" value="ECO:0007669"/>
    <property type="project" value="UniProtKB-SubCell"/>
</dbReference>
<feature type="transmembrane region" description="Helical" evidence="8">
    <location>
        <begin position="129"/>
        <end position="151"/>
    </location>
</feature>